<reference evidence="2 3" key="1">
    <citation type="submission" date="2023-02" db="EMBL/GenBank/DDBJ databases">
        <title>LHISI_Scaffold_Assembly.</title>
        <authorList>
            <person name="Stuart O.P."/>
            <person name="Cleave R."/>
            <person name="Magrath M.J.L."/>
            <person name="Mikheyev A.S."/>
        </authorList>
    </citation>
    <scope>NUCLEOTIDE SEQUENCE [LARGE SCALE GENOMIC DNA]</scope>
    <source>
        <strain evidence="2">Daus_M_001</strain>
        <tissue evidence="2">Leg muscle</tissue>
    </source>
</reference>
<sequence>MSYKTYYEYFKTKFGYSFQKSKTDICDFCVACTEKFKVNLTDPCHTLLMVRRRKYARRKKIRDECIERAGKDETLLVIEFDYAQNFVIPKVSVNSQFYKRLLWLYCFSVHGKKNSNSVVSFLYDCYLLKKMQVFRNVKTIVFLSDAAGGGGGNKNITKFLAPFRLGNRSSPFPHLREARCGWLTGSPTTPDMLSDFSVDCGDTLSENKAPKRHLRLFEIFRGCLGVREAWNGVKGVKIWTKMIEESTPHIVDTLGGQHSPQSTSTPAGEFSQRQFANLNIYTRKPPLSRSPFQETGTSAHLIQSAHSFTNTTTSFSPIFSVWYEFGQPMSAKGTLSQGTPVSPQPATHEGRAIVSRCERMNTEPLPEEYWEEVGRTTSEHNSIECHQTFGDRGEETTFLPQQPKLTHRDPSLSRVGETGRKAVIALKCHPYNQLCVQHTSPTICKLASRGREYTPWRSVHFRSGHTPNPSLTTAHSIPKHRSLSRTHSVKPSGQTILFIIMAATRTPTAANEATIQAVSAKKGRKSPRTVTPFSGRDGGDLCLANPKVLFMCSNARNPGQLTPLPLTEAGARSAEEPAVLCPGLASLCQLQHYLALRAVMPGGRLLALVVPCRSSGMAFLSHEANFLYQQTLLQHESRLFLLGEGDSRQGDPAPRGLTPDPLAALWNVVSGDEGCGDSCLGDPGICDLASQYHKVPGPPLLLGLLRTPLLSPADWLLVFILLCYLRSGIGDGLGVLVGRRWLLDLTGGAGSGLDIRCDDDLRCQGLCGVLRGWLQFQRALGLPLLPEI</sequence>
<organism evidence="2 3">
    <name type="scientific">Dryococelus australis</name>
    <dbReference type="NCBI Taxonomy" id="614101"/>
    <lineage>
        <taxon>Eukaryota</taxon>
        <taxon>Metazoa</taxon>
        <taxon>Ecdysozoa</taxon>
        <taxon>Arthropoda</taxon>
        <taxon>Hexapoda</taxon>
        <taxon>Insecta</taxon>
        <taxon>Pterygota</taxon>
        <taxon>Neoptera</taxon>
        <taxon>Polyneoptera</taxon>
        <taxon>Phasmatodea</taxon>
        <taxon>Verophasmatodea</taxon>
        <taxon>Anareolatae</taxon>
        <taxon>Phasmatidae</taxon>
        <taxon>Eurycanthinae</taxon>
        <taxon>Dryococelus</taxon>
    </lineage>
</organism>
<evidence type="ECO:0000313" key="3">
    <source>
        <dbReference type="Proteomes" id="UP001159363"/>
    </source>
</evidence>
<proteinExistence type="predicted"/>
<feature type="compositionally biased region" description="Polar residues" evidence="1">
    <location>
        <begin position="465"/>
        <end position="475"/>
    </location>
</feature>
<keyword evidence="3" id="KW-1185">Reference proteome</keyword>
<feature type="compositionally biased region" description="Basic residues" evidence="1">
    <location>
        <begin position="477"/>
        <end position="488"/>
    </location>
</feature>
<comment type="caution">
    <text evidence="2">The sequence shown here is derived from an EMBL/GenBank/DDBJ whole genome shotgun (WGS) entry which is preliminary data.</text>
</comment>
<feature type="region of interest" description="Disordered" evidence="1">
    <location>
        <begin position="459"/>
        <end position="489"/>
    </location>
</feature>
<dbReference type="EMBL" id="JARBHB010000006">
    <property type="protein sequence ID" value="KAJ8880623.1"/>
    <property type="molecule type" value="Genomic_DNA"/>
</dbReference>
<accession>A0ABQ9H8J8</accession>
<gene>
    <name evidence="2" type="ORF">PR048_017093</name>
</gene>
<evidence type="ECO:0000256" key="1">
    <source>
        <dbReference type="SAM" id="MobiDB-lite"/>
    </source>
</evidence>
<protein>
    <submittedName>
        <fullName evidence="2">Uncharacterized protein</fullName>
    </submittedName>
</protein>
<evidence type="ECO:0000313" key="2">
    <source>
        <dbReference type="EMBL" id="KAJ8880623.1"/>
    </source>
</evidence>
<name>A0ABQ9H8J8_9NEOP</name>
<dbReference type="Proteomes" id="UP001159363">
    <property type="component" value="Chromosome 5"/>
</dbReference>